<dbReference type="AlphaFoldDB" id="A0A2G0CES1"/>
<dbReference type="Pfam" id="PF13561">
    <property type="entry name" value="adh_short_C2"/>
    <property type="match status" value="1"/>
</dbReference>
<reference evidence="2 3" key="1">
    <citation type="submission" date="2017-10" db="EMBL/GenBank/DDBJ databases">
        <title>The draft genome sequence of Lewinella marina KCTC 32374.</title>
        <authorList>
            <person name="Wang K."/>
        </authorList>
    </citation>
    <scope>NUCLEOTIDE SEQUENCE [LARGE SCALE GENOMIC DNA]</scope>
    <source>
        <strain evidence="2 3">MKG-38</strain>
    </source>
</reference>
<dbReference type="RefSeq" id="WP_099106803.1">
    <property type="nucleotide sequence ID" value="NZ_JAATJF010000004.1"/>
</dbReference>
<name>A0A2G0CES1_9BACT</name>
<proteinExistence type="inferred from homology"/>
<evidence type="ECO:0000313" key="3">
    <source>
        <dbReference type="Proteomes" id="UP000226437"/>
    </source>
</evidence>
<dbReference type="InterPro" id="IPR020904">
    <property type="entry name" value="Sc_DH/Rdtase_CS"/>
</dbReference>
<comment type="caution">
    <text evidence="2">The sequence shown here is derived from an EMBL/GenBank/DDBJ whole genome shotgun (WGS) entry which is preliminary data.</text>
</comment>
<protein>
    <submittedName>
        <fullName evidence="2">Short-chain dehydrogenase</fullName>
    </submittedName>
</protein>
<keyword evidence="3" id="KW-1185">Reference proteome</keyword>
<dbReference type="NCBIfam" id="NF005559">
    <property type="entry name" value="PRK07231.1"/>
    <property type="match status" value="1"/>
</dbReference>
<dbReference type="PRINTS" id="PR00080">
    <property type="entry name" value="SDRFAMILY"/>
</dbReference>
<dbReference type="EMBL" id="PDLO01000004">
    <property type="protein sequence ID" value="PHK98417.1"/>
    <property type="molecule type" value="Genomic_DNA"/>
</dbReference>
<evidence type="ECO:0000313" key="2">
    <source>
        <dbReference type="EMBL" id="PHK98417.1"/>
    </source>
</evidence>
<dbReference type="InterPro" id="IPR036291">
    <property type="entry name" value="NAD(P)-bd_dom_sf"/>
</dbReference>
<gene>
    <name evidence="2" type="ORF">CGL56_12045</name>
</gene>
<sequence length="258" mass="27423">MKNQRIRPRFDLSGRVAIVTGSSKGIGEAMARGLAEFGAKVIVSSRSQESVEAVAEAYRADGLEATAIACHVGDPDDRQRLVERTLATYGRLDILINNAATNPYFGPVEGLSTAAYQKTLDVNLTAALELSNLALPHLRAAGHGSVIHISSVEGLHANPNFAAYNISKAGLIMLGKSQAREWAADNVRVNVICPGLVKTKLSRALWENEPLAEQMRQTIPLNRMATPDEIAGLAVWLASDAASYVTGGTFVADGGMLG</sequence>
<dbReference type="FunFam" id="3.40.50.720:FF:000084">
    <property type="entry name" value="Short-chain dehydrogenase reductase"/>
    <property type="match status" value="1"/>
</dbReference>
<dbReference type="PROSITE" id="PS00061">
    <property type="entry name" value="ADH_SHORT"/>
    <property type="match status" value="1"/>
</dbReference>
<dbReference type="PANTHER" id="PTHR43943:SF2">
    <property type="entry name" value="DEHYDROGENASE_REDUCTASE 4"/>
    <property type="match status" value="1"/>
</dbReference>
<dbReference type="SUPFAM" id="SSF51735">
    <property type="entry name" value="NAD(P)-binding Rossmann-fold domains"/>
    <property type="match status" value="1"/>
</dbReference>
<dbReference type="PRINTS" id="PR00081">
    <property type="entry name" value="GDHRDH"/>
</dbReference>
<dbReference type="OrthoDB" id="9804104at2"/>
<evidence type="ECO:0000256" key="1">
    <source>
        <dbReference type="ARBA" id="ARBA00006484"/>
    </source>
</evidence>
<accession>A0A2G0CES1</accession>
<comment type="similarity">
    <text evidence="1">Belongs to the short-chain dehydrogenases/reductases (SDR) family.</text>
</comment>
<dbReference type="InterPro" id="IPR002347">
    <property type="entry name" value="SDR_fam"/>
</dbReference>
<dbReference type="Proteomes" id="UP000226437">
    <property type="component" value="Unassembled WGS sequence"/>
</dbReference>
<organism evidence="2 3">
    <name type="scientific">Neolewinella marina</name>
    <dbReference type="NCBI Taxonomy" id="438751"/>
    <lineage>
        <taxon>Bacteria</taxon>
        <taxon>Pseudomonadati</taxon>
        <taxon>Bacteroidota</taxon>
        <taxon>Saprospiria</taxon>
        <taxon>Saprospirales</taxon>
        <taxon>Lewinellaceae</taxon>
        <taxon>Neolewinella</taxon>
    </lineage>
</organism>
<dbReference type="Gene3D" id="3.40.50.720">
    <property type="entry name" value="NAD(P)-binding Rossmann-like Domain"/>
    <property type="match status" value="1"/>
</dbReference>
<dbReference type="PANTHER" id="PTHR43943">
    <property type="entry name" value="DEHYDROGENASE/REDUCTASE (SDR FAMILY) MEMBER 4"/>
    <property type="match status" value="1"/>
</dbReference>